<dbReference type="AlphaFoldDB" id="A0AAN9EEQ6"/>
<sequence length="71" mass="7910">MVSPVSTASLGREKEDDVVIGDDELASNVGGEEGCSDNKDDDAVRWERKNYQNSRKKSRRSFEDVTKVMAT</sequence>
<evidence type="ECO:0000256" key="1">
    <source>
        <dbReference type="SAM" id="MobiDB-lite"/>
    </source>
</evidence>
<protein>
    <submittedName>
        <fullName evidence="2">Uncharacterized protein</fullName>
    </submittedName>
</protein>
<dbReference type="EMBL" id="JAYWIO010000006">
    <property type="protein sequence ID" value="KAK7255868.1"/>
    <property type="molecule type" value="Genomic_DNA"/>
</dbReference>
<evidence type="ECO:0000313" key="3">
    <source>
        <dbReference type="Proteomes" id="UP001372338"/>
    </source>
</evidence>
<comment type="caution">
    <text evidence="2">The sequence shown here is derived from an EMBL/GenBank/DDBJ whole genome shotgun (WGS) entry which is preliminary data.</text>
</comment>
<feature type="compositionally biased region" description="Basic and acidic residues" evidence="1">
    <location>
        <begin position="60"/>
        <end position="71"/>
    </location>
</feature>
<name>A0AAN9EEQ6_CROPI</name>
<gene>
    <name evidence="2" type="ORF">RIF29_29293</name>
</gene>
<organism evidence="2 3">
    <name type="scientific">Crotalaria pallida</name>
    <name type="common">Smooth rattlebox</name>
    <name type="synonym">Crotalaria striata</name>
    <dbReference type="NCBI Taxonomy" id="3830"/>
    <lineage>
        <taxon>Eukaryota</taxon>
        <taxon>Viridiplantae</taxon>
        <taxon>Streptophyta</taxon>
        <taxon>Embryophyta</taxon>
        <taxon>Tracheophyta</taxon>
        <taxon>Spermatophyta</taxon>
        <taxon>Magnoliopsida</taxon>
        <taxon>eudicotyledons</taxon>
        <taxon>Gunneridae</taxon>
        <taxon>Pentapetalae</taxon>
        <taxon>rosids</taxon>
        <taxon>fabids</taxon>
        <taxon>Fabales</taxon>
        <taxon>Fabaceae</taxon>
        <taxon>Papilionoideae</taxon>
        <taxon>50 kb inversion clade</taxon>
        <taxon>genistoids sensu lato</taxon>
        <taxon>core genistoids</taxon>
        <taxon>Crotalarieae</taxon>
        <taxon>Crotalaria</taxon>
    </lineage>
</organism>
<feature type="compositionally biased region" description="Basic and acidic residues" evidence="1">
    <location>
        <begin position="36"/>
        <end position="50"/>
    </location>
</feature>
<dbReference type="Proteomes" id="UP001372338">
    <property type="component" value="Unassembled WGS sequence"/>
</dbReference>
<evidence type="ECO:0000313" key="2">
    <source>
        <dbReference type="EMBL" id="KAK7255868.1"/>
    </source>
</evidence>
<proteinExistence type="predicted"/>
<accession>A0AAN9EEQ6</accession>
<reference evidence="2 3" key="1">
    <citation type="submission" date="2024-01" db="EMBL/GenBank/DDBJ databases">
        <title>The genomes of 5 underutilized Papilionoideae crops provide insights into root nodulation and disease resistanc.</title>
        <authorList>
            <person name="Yuan L."/>
        </authorList>
    </citation>
    <scope>NUCLEOTIDE SEQUENCE [LARGE SCALE GENOMIC DNA]</scope>
    <source>
        <strain evidence="2">ZHUSHIDOU_FW_LH</strain>
        <tissue evidence="2">Leaf</tissue>
    </source>
</reference>
<keyword evidence="3" id="KW-1185">Reference proteome</keyword>
<feature type="region of interest" description="Disordered" evidence="1">
    <location>
        <begin position="1"/>
        <end position="71"/>
    </location>
</feature>